<dbReference type="GO" id="GO:0000228">
    <property type="term" value="C:nuclear chromosome"/>
    <property type="evidence" value="ECO:0007669"/>
    <property type="project" value="TreeGrafter"/>
</dbReference>
<evidence type="ECO:0000256" key="4">
    <source>
        <dbReference type="ARBA" id="ARBA00006559"/>
    </source>
</evidence>
<evidence type="ECO:0000256" key="5">
    <source>
        <dbReference type="ARBA" id="ARBA00012895"/>
    </source>
</evidence>
<comment type="subcellular location">
    <subcellularLocation>
        <location evidence="3">Nucleus</location>
    </subcellularLocation>
</comment>
<dbReference type="GO" id="GO:0042138">
    <property type="term" value="P:meiotic DNA double-strand break formation"/>
    <property type="evidence" value="ECO:0007669"/>
    <property type="project" value="InterPro"/>
</dbReference>
<keyword evidence="8 12" id="KW-0799">Topoisomerase</keyword>
<sequence>MAFHSPPSAVSVISQEEILKRIEFVCLDVLRSICSENAPEFSFPRHSAWSELKFDNIISLNSSSLNMSFTKVRFDKRQSAKKFATMLKILKLIYRLIQEKRFCTKRDIFYQYPDLYNCQSSIDKIVDDVACMLQVPRWDLHILATSKGLVGGSVQFTDEEGTQFDCSCSTVGLQIPAHYKDMQNLCTSANFVLVVEKDASFQKLMGEQFCQKMGPCILITGKGFPDNGTRLFLRLLWTTYHLPIFVLVDADPHGIEIMAVYKFGSMNQAYENQHLATPSIHWIGILPEDIYKLHIPQSALSPLTPRDVQKCKSLKVRPYCKDDKGLIAQVDVLLENDVKAEIQCLDAISSTYLCDVYLSNKINIGLK</sequence>
<dbReference type="GO" id="GO:0005524">
    <property type="term" value="F:ATP binding"/>
    <property type="evidence" value="ECO:0007669"/>
    <property type="project" value="InterPro"/>
</dbReference>
<evidence type="ECO:0000259" key="14">
    <source>
        <dbReference type="Pfam" id="PF21180"/>
    </source>
</evidence>
<dbReference type="GO" id="GO:0007131">
    <property type="term" value="P:reciprocal meiotic recombination"/>
    <property type="evidence" value="ECO:0007669"/>
    <property type="project" value="TreeGrafter"/>
</dbReference>
<dbReference type="EC" id="5.6.2.2" evidence="5"/>
<accession>A0A433U3X0</accession>
<dbReference type="InterPro" id="IPR013048">
    <property type="entry name" value="Meiotic_Spo11"/>
</dbReference>
<proteinExistence type="inferred from homology"/>
<keyword evidence="7" id="KW-0460">Magnesium</keyword>
<comment type="caution">
    <text evidence="15">The sequence shown here is derived from an EMBL/GenBank/DDBJ whole genome shotgun (WGS) entry which is preliminary data.</text>
</comment>
<dbReference type="GO" id="GO:0003677">
    <property type="term" value="F:DNA binding"/>
    <property type="evidence" value="ECO:0007669"/>
    <property type="project" value="UniProtKB-UniRule"/>
</dbReference>
<dbReference type="PANTHER" id="PTHR10848:SF0">
    <property type="entry name" value="MEIOTIC RECOMBINATION PROTEIN SPO11"/>
    <property type="match status" value="1"/>
</dbReference>
<name>A0A433U3X0_ELYCH</name>
<dbReference type="InterPro" id="IPR034136">
    <property type="entry name" value="TOPRIM_Topo6A/Spo11"/>
</dbReference>
<dbReference type="CDD" id="cd00223">
    <property type="entry name" value="TOPRIM_TopoIIB_SPO"/>
    <property type="match status" value="1"/>
</dbReference>
<evidence type="ECO:0000256" key="11">
    <source>
        <dbReference type="ARBA" id="ARBA00023242"/>
    </source>
</evidence>
<keyword evidence="16" id="KW-1185">Reference proteome</keyword>
<feature type="domain" description="Spo11/DNA topoisomerase VI subunit A N-terminal" evidence="13">
    <location>
        <begin position="81"/>
        <end position="142"/>
    </location>
</feature>
<dbReference type="Gene3D" id="1.10.10.10">
    <property type="entry name" value="Winged helix-like DNA-binding domain superfamily/Winged helix DNA-binding domain"/>
    <property type="match status" value="1"/>
</dbReference>
<dbReference type="Gene3D" id="3.40.1360.10">
    <property type="match status" value="1"/>
</dbReference>
<dbReference type="Proteomes" id="UP000271974">
    <property type="component" value="Unassembled WGS sequence"/>
</dbReference>
<evidence type="ECO:0000256" key="7">
    <source>
        <dbReference type="ARBA" id="ARBA00022842"/>
    </source>
</evidence>
<dbReference type="PROSITE" id="PS52041">
    <property type="entry name" value="TOPO_IIB"/>
    <property type="match status" value="1"/>
</dbReference>
<comment type="catalytic activity">
    <reaction evidence="1 12">
        <text>ATP-dependent breakage, passage and rejoining of double-stranded DNA.</text>
        <dbReference type="EC" id="5.6.2.2"/>
    </reaction>
</comment>
<evidence type="ECO:0000256" key="8">
    <source>
        <dbReference type="ARBA" id="ARBA00023029"/>
    </source>
</evidence>
<dbReference type="GO" id="GO:0000706">
    <property type="term" value="P:meiotic DNA double-strand break processing"/>
    <property type="evidence" value="ECO:0007669"/>
    <property type="project" value="TreeGrafter"/>
</dbReference>
<dbReference type="InterPro" id="IPR036078">
    <property type="entry name" value="Spo11/TopoVI_A_sf"/>
</dbReference>
<dbReference type="GO" id="GO:0003918">
    <property type="term" value="F:DNA topoisomerase type II (double strand cut, ATP-hydrolyzing) activity"/>
    <property type="evidence" value="ECO:0007669"/>
    <property type="project" value="UniProtKB-UniRule"/>
</dbReference>
<keyword evidence="11" id="KW-0539">Nucleus</keyword>
<dbReference type="Pfam" id="PF21180">
    <property type="entry name" value="TOP6A-Spo11_Toprim"/>
    <property type="match status" value="1"/>
</dbReference>
<evidence type="ECO:0000256" key="6">
    <source>
        <dbReference type="ARBA" id="ARBA00022723"/>
    </source>
</evidence>
<evidence type="ECO:0000256" key="2">
    <source>
        <dbReference type="ARBA" id="ARBA00001946"/>
    </source>
</evidence>
<dbReference type="OrthoDB" id="5377392at2759"/>
<dbReference type="InterPro" id="IPR036388">
    <property type="entry name" value="WH-like_DNA-bd_sf"/>
</dbReference>
<keyword evidence="6" id="KW-0479">Metal-binding</keyword>
<evidence type="ECO:0000256" key="12">
    <source>
        <dbReference type="PROSITE-ProRule" id="PRU01385"/>
    </source>
</evidence>
<dbReference type="EMBL" id="RQTK01000081">
    <property type="protein sequence ID" value="RUS88480.1"/>
    <property type="molecule type" value="Genomic_DNA"/>
</dbReference>
<evidence type="ECO:0000313" key="16">
    <source>
        <dbReference type="Proteomes" id="UP000271974"/>
    </source>
</evidence>
<dbReference type="GO" id="GO:0046872">
    <property type="term" value="F:metal ion binding"/>
    <property type="evidence" value="ECO:0007669"/>
    <property type="project" value="UniProtKB-KW"/>
</dbReference>
<comment type="similarity">
    <text evidence="4 12">Belongs to the TOP6A family.</text>
</comment>
<dbReference type="PRINTS" id="PR01551">
    <property type="entry name" value="SPO11HOMOLOG"/>
</dbReference>
<dbReference type="Pfam" id="PF04406">
    <property type="entry name" value="TP6A_N"/>
    <property type="match status" value="1"/>
</dbReference>
<evidence type="ECO:0000256" key="1">
    <source>
        <dbReference type="ARBA" id="ARBA00000185"/>
    </source>
</evidence>
<dbReference type="PANTHER" id="PTHR10848">
    <property type="entry name" value="MEIOTIC RECOMBINATION PROTEIN SPO11"/>
    <property type="match status" value="1"/>
</dbReference>
<comment type="cofactor">
    <cofactor evidence="2">
        <name>Mg(2+)</name>
        <dbReference type="ChEBI" id="CHEBI:18420"/>
    </cofactor>
</comment>
<evidence type="ECO:0000256" key="10">
    <source>
        <dbReference type="ARBA" id="ARBA00023235"/>
    </source>
</evidence>
<dbReference type="STRING" id="188477.A0A433U3X0"/>
<dbReference type="InterPro" id="IPR013049">
    <property type="entry name" value="Spo11/TopoVI_A_N"/>
</dbReference>
<evidence type="ECO:0000256" key="3">
    <source>
        <dbReference type="ARBA" id="ARBA00004123"/>
    </source>
</evidence>
<feature type="active site" description="O-(5'-phospho-DNA)-tyrosine intermediate" evidence="12">
    <location>
        <position position="110"/>
    </location>
</feature>
<evidence type="ECO:0000313" key="15">
    <source>
        <dbReference type="EMBL" id="RUS88480.1"/>
    </source>
</evidence>
<gene>
    <name evidence="15" type="ORF">EGW08_003738</name>
</gene>
<feature type="domain" description="Topoisomerase 6 subunit A/Spo11 TOPRIM" evidence="14">
    <location>
        <begin position="191"/>
        <end position="362"/>
    </location>
</feature>
<keyword evidence="10 12" id="KW-0413">Isomerase</keyword>
<reference evidence="15 16" key="1">
    <citation type="submission" date="2019-01" db="EMBL/GenBank/DDBJ databases">
        <title>A draft genome assembly of the solar-powered sea slug Elysia chlorotica.</title>
        <authorList>
            <person name="Cai H."/>
            <person name="Li Q."/>
            <person name="Fang X."/>
            <person name="Li J."/>
            <person name="Curtis N.E."/>
            <person name="Altenburger A."/>
            <person name="Shibata T."/>
            <person name="Feng M."/>
            <person name="Maeda T."/>
            <person name="Schwartz J.A."/>
            <person name="Shigenobu S."/>
            <person name="Lundholm N."/>
            <person name="Nishiyama T."/>
            <person name="Yang H."/>
            <person name="Hasebe M."/>
            <person name="Li S."/>
            <person name="Pierce S.K."/>
            <person name="Wang J."/>
        </authorList>
    </citation>
    <scope>NUCLEOTIDE SEQUENCE [LARGE SCALE GENOMIC DNA]</scope>
    <source>
        <strain evidence="15">EC2010</strain>
        <tissue evidence="15">Whole organism of an adult</tissue>
    </source>
</reference>
<dbReference type="InterPro" id="IPR002815">
    <property type="entry name" value="Spo11/TopoVI_A"/>
</dbReference>
<evidence type="ECO:0000256" key="9">
    <source>
        <dbReference type="ARBA" id="ARBA00023125"/>
    </source>
</evidence>
<dbReference type="AlphaFoldDB" id="A0A433U3X0"/>
<evidence type="ECO:0000259" key="13">
    <source>
        <dbReference type="Pfam" id="PF04406"/>
    </source>
</evidence>
<dbReference type="SUPFAM" id="SSF56726">
    <property type="entry name" value="DNA topoisomerase IV, alpha subunit"/>
    <property type="match status" value="1"/>
</dbReference>
<dbReference type="PRINTS" id="PR01550">
    <property type="entry name" value="TOP6AFAMILY"/>
</dbReference>
<keyword evidence="9 12" id="KW-0238">DNA-binding</keyword>
<organism evidence="15 16">
    <name type="scientific">Elysia chlorotica</name>
    <name type="common">Eastern emerald elysia</name>
    <name type="synonym">Sea slug</name>
    <dbReference type="NCBI Taxonomy" id="188477"/>
    <lineage>
        <taxon>Eukaryota</taxon>
        <taxon>Metazoa</taxon>
        <taxon>Spiralia</taxon>
        <taxon>Lophotrochozoa</taxon>
        <taxon>Mollusca</taxon>
        <taxon>Gastropoda</taxon>
        <taxon>Heterobranchia</taxon>
        <taxon>Euthyneura</taxon>
        <taxon>Panpulmonata</taxon>
        <taxon>Sacoglossa</taxon>
        <taxon>Placobranchoidea</taxon>
        <taxon>Plakobranchidae</taxon>
        <taxon>Elysia</taxon>
    </lineage>
</organism>
<protein>
    <recommendedName>
        <fullName evidence="5">DNA topoisomerase (ATP-hydrolyzing)</fullName>
        <ecNumber evidence="5">5.6.2.2</ecNumber>
    </recommendedName>
</protein>